<reference evidence="1" key="1">
    <citation type="submission" date="2018-05" db="EMBL/GenBank/DDBJ databases">
        <authorList>
            <person name="Lanie J.A."/>
            <person name="Ng W.-L."/>
            <person name="Kazmierczak K.M."/>
            <person name="Andrzejewski T.M."/>
            <person name="Davidsen T.M."/>
            <person name="Wayne K.J."/>
            <person name="Tettelin H."/>
            <person name="Glass J.I."/>
            <person name="Rusch D."/>
            <person name="Podicherti R."/>
            <person name="Tsui H.-C.T."/>
            <person name="Winkler M.E."/>
        </authorList>
    </citation>
    <scope>NUCLEOTIDE SEQUENCE</scope>
</reference>
<dbReference type="EMBL" id="UINC01047517">
    <property type="protein sequence ID" value="SVB56883.1"/>
    <property type="molecule type" value="Genomic_DNA"/>
</dbReference>
<protein>
    <submittedName>
        <fullName evidence="1">Uncharacterized protein</fullName>
    </submittedName>
</protein>
<name>A0A382F3V5_9ZZZZ</name>
<gene>
    <name evidence="1" type="ORF">METZ01_LOCUS209737</name>
</gene>
<proteinExistence type="predicted"/>
<organism evidence="1">
    <name type="scientific">marine metagenome</name>
    <dbReference type="NCBI Taxonomy" id="408172"/>
    <lineage>
        <taxon>unclassified sequences</taxon>
        <taxon>metagenomes</taxon>
        <taxon>ecological metagenomes</taxon>
    </lineage>
</organism>
<feature type="non-terminal residue" evidence="1">
    <location>
        <position position="121"/>
    </location>
</feature>
<evidence type="ECO:0000313" key="1">
    <source>
        <dbReference type="EMBL" id="SVB56883.1"/>
    </source>
</evidence>
<accession>A0A382F3V5</accession>
<dbReference type="AlphaFoldDB" id="A0A382F3V5"/>
<sequence>MKNYLLLKYLATSLREYFLIFFTATILLFTFFAKSFSEENIFTINNVTVKGKIDLNFSREKYINKAFLNSFEILMNKILLSRDFTKINNIKLRQIKSLINSFQILEESYRKDEYKAKIKIF</sequence>